<protein>
    <recommendedName>
        <fullName evidence="4">Histidine kinase/HSP90-like ATPase domain-containing protein</fullName>
    </recommendedName>
</protein>
<dbReference type="SUPFAM" id="SSF55874">
    <property type="entry name" value="ATPase domain of HSP90 chaperone/DNA topoisomerase II/histidine kinase"/>
    <property type="match status" value="1"/>
</dbReference>
<proteinExistence type="predicted"/>
<accession>A0A7W9H8K7</accession>
<dbReference type="RefSeq" id="WP_230299429.1">
    <property type="nucleotide sequence ID" value="NZ_JACHNE010000001.1"/>
</dbReference>
<dbReference type="AlphaFoldDB" id="A0A7W9H8K7"/>
<feature type="compositionally biased region" description="Low complexity" evidence="1">
    <location>
        <begin position="222"/>
        <end position="238"/>
    </location>
</feature>
<name>A0A7W9H8K7_9ACTN</name>
<dbReference type="Pfam" id="PF13589">
    <property type="entry name" value="HATPase_c_3"/>
    <property type="match status" value="1"/>
</dbReference>
<keyword evidence="3" id="KW-1185">Reference proteome</keyword>
<sequence>MAKLRLAVGRGHVEELARLRHPVGAVEELIWNSLDADAENVTVVLERNDFDGVDRVAVIDDGTGIAAEKCSDYFEQIGTSWKKRTQVSEVKKRVLHGKNGRGRVRAFALGSEVRWTSVSGMQGIRRRVVIESDRGSMDEFDVSDPEPTADATGTVFEAFGGEDLQKLTEDAARTALTAAFALHLEAYPDICRTIRSATSPSPIGHRRGPLPRYWPKPGSECVSTSVPAPTSAVVSSSTRGVRKASTRIQASRPTTRSARSARPSTPWRPRSSGTCRRARGPRRCPSRFCAPS</sequence>
<dbReference type="Gene3D" id="3.30.565.10">
    <property type="entry name" value="Histidine kinase-like ATPase, C-terminal domain"/>
    <property type="match status" value="1"/>
</dbReference>
<reference evidence="2 3" key="1">
    <citation type="submission" date="2020-08" db="EMBL/GenBank/DDBJ databases">
        <title>Sequencing the genomes of 1000 actinobacteria strains.</title>
        <authorList>
            <person name="Klenk H.-P."/>
        </authorList>
    </citation>
    <scope>NUCLEOTIDE SEQUENCE [LARGE SCALE GENOMIC DNA]</scope>
    <source>
        <strain evidence="2 3">DSM 40084</strain>
    </source>
</reference>
<organism evidence="2 3">
    <name type="scientific">Streptomyces caelestis</name>
    <dbReference type="NCBI Taxonomy" id="36816"/>
    <lineage>
        <taxon>Bacteria</taxon>
        <taxon>Bacillati</taxon>
        <taxon>Actinomycetota</taxon>
        <taxon>Actinomycetes</taxon>
        <taxon>Kitasatosporales</taxon>
        <taxon>Streptomycetaceae</taxon>
        <taxon>Streptomyces</taxon>
    </lineage>
</organism>
<dbReference type="Proteomes" id="UP000590647">
    <property type="component" value="Unassembled WGS sequence"/>
</dbReference>
<feature type="compositionally biased region" description="Low complexity" evidence="1">
    <location>
        <begin position="250"/>
        <end position="275"/>
    </location>
</feature>
<feature type="region of interest" description="Disordered" evidence="1">
    <location>
        <begin position="221"/>
        <end position="292"/>
    </location>
</feature>
<gene>
    <name evidence="2" type="ORF">HDA41_005253</name>
</gene>
<dbReference type="EMBL" id="JACHNE010000001">
    <property type="protein sequence ID" value="MBB5797289.1"/>
    <property type="molecule type" value="Genomic_DNA"/>
</dbReference>
<evidence type="ECO:0000313" key="3">
    <source>
        <dbReference type="Proteomes" id="UP000590647"/>
    </source>
</evidence>
<dbReference type="InterPro" id="IPR036890">
    <property type="entry name" value="HATPase_C_sf"/>
</dbReference>
<evidence type="ECO:0000256" key="1">
    <source>
        <dbReference type="SAM" id="MobiDB-lite"/>
    </source>
</evidence>
<comment type="caution">
    <text evidence="2">The sequence shown here is derived from an EMBL/GenBank/DDBJ whole genome shotgun (WGS) entry which is preliminary data.</text>
</comment>
<feature type="compositionally biased region" description="Basic residues" evidence="1">
    <location>
        <begin position="276"/>
        <end position="285"/>
    </location>
</feature>
<evidence type="ECO:0008006" key="4">
    <source>
        <dbReference type="Google" id="ProtNLM"/>
    </source>
</evidence>
<evidence type="ECO:0000313" key="2">
    <source>
        <dbReference type="EMBL" id="MBB5797289.1"/>
    </source>
</evidence>